<keyword evidence="3" id="KW-1185">Reference proteome</keyword>
<keyword evidence="1" id="KW-0812">Transmembrane</keyword>
<dbReference type="Proteomes" id="UP001367508">
    <property type="component" value="Unassembled WGS sequence"/>
</dbReference>
<accession>A0AAN9KV10</accession>
<keyword evidence="1" id="KW-0472">Membrane</keyword>
<evidence type="ECO:0000313" key="2">
    <source>
        <dbReference type="EMBL" id="KAK7322479.1"/>
    </source>
</evidence>
<dbReference type="AlphaFoldDB" id="A0AAN9KV10"/>
<evidence type="ECO:0000256" key="1">
    <source>
        <dbReference type="SAM" id="Phobius"/>
    </source>
</evidence>
<organism evidence="2 3">
    <name type="scientific">Canavalia gladiata</name>
    <name type="common">Sword bean</name>
    <name type="synonym">Dolichos gladiatus</name>
    <dbReference type="NCBI Taxonomy" id="3824"/>
    <lineage>
        <taxon>Eukaryota</taxon>
        <taxon>Viridiplantae</taxon>
        <taxon>Streptophyta</taxon>
        <taxon>Embryophyta</taxon>
        <taxon>Tracheophyta</taxon>
        <taxon>Spermatophyta</taxon>
        <taxon>Magnoliopsida</taxon>
        <taxon>eudicotyledons</taxon>
        <taxon>Gunneridae</taxon>
        <taxon>Pentapetalae</taxon>
        <taxon>rosids</taxon>
        <taxon>fabids</taxon>
        <taxon>Fabales</taxon>
        <taxon>Fabaceae</taxon>
        <taxon>Papilionoideae</taxon>
        <taxon>50 kb inversion clade</taxon>
        <taxon>NPAAA clade</taxon>
        <taxon>indigoferoid/millettioid clade</taxon>
        <taxon>Phaseoleae</taxon>
        <taxon>Canavalia</taxon>
    </lineage>
</organism>
<dbReference type="EMBL" id="JAYMYQ010000006">
    <property type="protein sequence ID" value="KAK7322479.1"/>
    <property type="molecule type" value="Genomic_DNA"/>
</dbReference>
<name>A0AAN9KV10_CANGL</name>
<comment type="caution">
    <text evidence="2">The sequence shown here is derived from an EMBL/GenBank/DDBJ whole genome shotgun (WGS) entry which is preliminary data.</text>
</comment>
<keyword evidence="1" id="KW-1133">Transmembrane helix</keyword>
<reference evidence="2 3" key="1">
    <citation type="submission" date="2024-01" db="EMBL/GenBank/DDBJ databases">
        <title>The genomes of 5 underutilized Papilionoideae crops provide insights into root nodulation and disease resistanc.</title>
        <authorList>
            <person name="Jiang F."/>
        </authorList>
    </citation>
    <scope>NUCLEOTIDE SEQUENCE [LARGE SCALE GENOMIC DNA]</scope>
    <source>
        <strain evidence="2">LVBAO_FW01</strain>
        <tissue evidence="2">Leaves</tissue>
    </source>
</reference>
<feature type="transmembrane region" description="Helical" evidence="1">
    <location>
        <begin position="20"/>
        <end position="44"/>
    </location>
</feature>
<sequence length="120" mass="13624">MKLHLGEEICVLASLDDVSILTMVYSSLSVLSLMFYFVYIYFFFTGYKLPSLEVGGRDNIIYRDGMSEIVRYLFDIPNSNFFSILFLNASMTLFLLASDLSELPLLGSELQDSFADSEHS</sequence>
<feature type="transmembrane region" description="Helical" evidence="1">
    <location>
        <begin position="81"/>
        <end position="98"/>
    </location>
</feature>
<proteinExistence type="predicted"/>
<evidence type="ECO:0000313" key="3">
    <source>
        <dbReference type="Proteomes" id="UP001367508"/>
    </source>
</evidence>
<protein>
    <submittedName>
        <fullName evidence="2">Uncharacterized protein</fullName>
    </submittedName>
</protein>
<gene>
    <name evidence="2" type="ORF">VNO77_25860</name>
</gene>